<dbReference type="Proteomes" id="UP000324800">
    <property type="component" value="Unassembled WGS sequence"/>
</dbReference>
<evidence type="ECO:0000313" key="1">
    <source>
        <dbReference type="EMBL" id="KAA6382044.1"/>
    </source>
</evidence>
<sequence>MAAIETINETIIETTQTELQQIESAACGIYDIASSSKQGNPKKYTDKEQATIAAREQRKNARIRYKYNQKKLCFQRQ</sequence>
<evidence type="ECO:0000313" key="2">
    <source>
        <dbReference type="Proteomes" id="UP000324800"/>
    </source>
</evidence>
<gene>
    <name evidence="1" type="ORF">EZS28_022428</name>
</gene>
<accession>A0A5J4VHV9</accession>
<comment type="caution">
    <text evidence="1">The sequence shown here is derived from an EMBL/GenBank/DDBJ whole genome shotgun (WGS) entry which is preliminary data.</text>
</comment>
<reference evidence="1 2" key="1">
    <citation type="submission" date="2019-03" db="EMBL/GenBank/DDBJ databases">
        <title>Single cell metagenomics reveals metabolic interactions within the superorganism composed of flagellate Streblomastix strix and complex community of Bacteroidetes bacteria on its surface.</title>
        <authorList>
            <person name="Treitli S.C."/>
            <person name="Kolisko M."/>
            <person name="Husnik F."/>
            <person name="Keeling P."/>
            <person name="Hampl V."/>
        </authorList>
    </citation>
    <scope>NUCLEOTIDE SEQUENCE [LARGE SCALE GENOMIC DNA]</scope>
    <source>
        <strain evidence="1">ST1C</strain>
    </source>
</reference>
<proteinExistence type="predicted"/>
<name>A0A5J4VHV9_9EUKA</name>
<dbReference type="EMBL" id="SNRW01006994">
    <property type="protein sequence ID" value="KAA6382044.1"/>
    <property type="molecule type" value="Genomic_DNA"/>
</dbReference>
<dbReference type="AlphaFoldDB" id="A0A5J4VHV9"/>
<organism evidence="1 2">
    <name type="scientific">Streblomastix strix</name>
    <dbReference type="NCBI Taxonomy" id="222440"/>
    <lineage>
        <taxon>Eukaryota</taxon>
        <taxon>Metamonada</taxon>
        <taxon>Preaxostyla</taxon>
        <taxon>Oxymonadida</taxon>
        <taxon>Streblomastigidae</taxon>
        <taxon>Streblomastix</taxon>
    </lineage>
</organism>
<protein>
    <submittedName>
        <fullName evidence="1">Uncharacterized protein</fullName>
    </submittedName>
</protein>